<dbReference type="InterPro" id="IPR002797">
    <property type="entry name" value="Polysacc_synth"/>
</dbReference>
<reference evidence="7" key="1">
    <citation type="submission" date="2022-10" db="EMBL/GenBank/DDBJ databases">
        <title>Human gut microbiome strain richness.</title>
        <authorList>
            <person name="Chen-Liaw A."/>
        </authorList>
    </citation>
    <scope>NUCLEOTIDE SEQUENCE</scope>
    <source>
        <strain evidence="7">BSD2780120875st1_E1_BSD2780120875_150330</strain>
    </source>
</reference>
<feature type="transmembrane region" description="Helical" evidence="6">
    <location>
        <begin position="330"/>
        <end position="353"/>
    </location>
</feature>
<dbReference type="EMBL" id="JAQNZF010000033">
    <property type="protein sequence ID" value="MDC2744561.1"/>
    <property type="molecule type" value="Genomic_DNA"/>
</dbReference>
<keyword evidence="2" id="KW-1003">Cell membrane</keyword>
<name>A0AAW6HNT2_BACOV</name>
<dbReference type="RefSeq" id="WP_008777043.1">
    <property type="nucleotide sequence ID" value="NZ_CAXTIO010000018.1"/>
</dbReference>
<feature type="transmembrane region" description="Helical" evidence="6">
    <location>
        <begin position="418"/>
        <end position="435"/>
    </location>
</feature>
<evidence type="ECO:0000256" key="3">
    <source>
        <dbReference type="ARBA" id="ARBA00022692"/>
    </source>
</evidence>
<dbReference type="Pfam" id="PF01943">
    <property type="entry name" value="Polysacc_synt"/>
    <property type="match status" value="1"/>
</dbReference>
<feature type="transmembrane region" description="Helical" evidence="6">
    <location>
        <begin position="292"/>
        <end position="310"/>
    </location>
</feature>
<evidence type="ECO:0000256" key="6">
    <source>
        <dbReference type="SAM" id="Phobius"/>
    </source>
</evidence>
<evidence type="ECO:0000256" key="5">
    <source>
        <dbReference type="ARBA" id="ARBA00023136"/>
    </source>
</evidence>
<feature type="transmembrane region" description="Helical" evidence="6">
    <location>
        <begin position="84"/>
        <end position="104"/>
    </location>
</feature>
<feature type="transmembrane region" description="Helical" evidence="6">
    <location>
        <begin position="9"/>
        <end position="28"/>
    </location>
</feature>
<dbReference type="Proteomes" id="UP001219389">
    <property type="component" value="Unassembled WGS sequence"/>
</dbReference>
<feature type="transmembrane region" description="Helical" evidence="6">
    <location>
        <begin position="146"/>
        <end position="167"/>
    </location>
</feature>
<feature type="transmembrane region" description="Helical" evidence="6">
    <location>
        <begin position="173"/>
        <end position="193"/>
    </location>
</feature>
<evidence type="ECO:0000256" key="1">
    <source>
        <dbReference type="ARBA" id="ARBA00004651"/>
    </source>
</evidence>
<keyword evidence="4 6" id="KW-1133">Transmembrane helix</keyword>
<dbReference type="PANTHER" id="PTHR30250">
    <property type="entry name" value="PST FAMILY PREDICTED COLANIC ACID TRANSPORTER"/>
    <property type="match status" value="1"/>
</dbReference>
<accession>A0AAW6HNT2</accession>
<dbReference type="AlphaFoldDB" id="A0AAW6HNT2"/>
<gene>
    <name evidence="7" type="ORF">PO382_20305</name>
</gene>
<evidence type="ECO:0000313" key="7">
    <source>
        <dbReference type="EMBL" id="MDC2744561.1"/>
    </source>
</evidence>
<evidence type="ECO:0000256" key="4">
    <source>
        <dbReference type="ARBA" id="ARBA00022989"/>
    </source>
</evidence>
<feature type="transmembrane region" description="Helical" evidence="6">
    <location>
        <begin position="441"/>
        <end position="457"/>
    </location>
</feature>
<dbReference type="PANTHER" id="PTHR30250:SF11">
    <property type="entry name" value="O-ANTIGEN TRANSPORTER-RELATED"/>
    <property type="match status" value="1"/>
</dbReference>
<proteinExistence type="predicted"/>
<feature type="transmembrane region" description="Helical" evidence="6">
    <location>
        <begin position="116"/>
        <end position="139"/>
    </location>
</feature>
<evidence type="ECO:0000313" key="8">
    <source>
        <dbReference type="Proteomes" id="UP001219389"/>
    </source>
</evidence>
<sequence length="461" mass="52253">MSKLLKNTAYYGIVPAVPKVVSILLLPLLTMHLTSVDYGIAGTIVAYTTAIAAFSTLGCTAFITSSFYHYGSHYKIIWRQVYGFLQYWMVLFAILQSVLLYFIIPEEAIENRWLIIILANFNNVFFGPSAILGAMYYRLNQEPKPVVFRSLACGLITVFSNLIFIVYLESGYMGWYISSFLGTFCINASYWYVLNHRLGLKPSYILNLKAIKHVLKVSLPTIPHAYSTYLINGSNKFVMDRANTPLSAIGQFNFASEFMSYFELFASAVNSAISPMFMEELKRGNILASHRIFKQSLVFFSIAVCGFIIWSREIFLVMVRNEDLSSTYWIASILVAGFIHRPLYLAVTSAMFYYEKTASLMKISLTGGLIAFLGYCMCIPLWGITSAAIITYLSFLAIGYLGYVLPSTRKLYILPYKVWNIFIALHALLVVAFFIMQTPLYIKVIFSISILILLNKIRNNL</sequence>
<keyword evidence="3 6" id="KW-0812">Transmembrane</keyword>
<dbReference type="GO" id="GO:0005886">
    <property type="term" value="C:plasma membrane"/>
    <property type="evidence" value="ECO:0007669"/>
    <property type="project" value="UniProtKB-SubCell"/>
</dbReference>
<organism evidence="7 8">
    <name type="scientific">Bacteroides ovatus</name>
    <dbReference type="NCBI Taxonomy" id="28116"/>
    <lineage>
        <taxon>Bacteria</taxon>
        <taxon>Pseudomonadati</taxon>
        <taxon>Bacteroidota</taxon>
        <taxon>Bacteroidia</taxon>
        <taxon>Bacteroidales</taxon>
        <taxon>Bacteroidaceae</taxon>
        <taxon>Bacteroides</taxon>
    </lineage>
</organism>
<feature type="transmembrane region" description="Helical" evidence="6">
    <location>
        <begin position="40"/>
        <end position="63"/>
    </location>
</feature>
<comment type="caution">
    <text evidence="7">The sequence shown here is derived from an EMBL/GenBank/DDBJ whole genome shotgun (WGS) entry which is preliminary data.</text>
</comment>
<protein>
    <submittedName>
        <fullName evidence="7">Oligosaccharide flippase family protein</fullName>
    </submittedName>
</protein>
<evidence type="ECO:0000256" key="2">
    <source>
        <dbReference type="ARBA" id="ARBA00022475"/>
    </source>
</evidence>
<comment type="subcellular location">
    <subcellularLocation>
        <location evidence="1">Cell membrane</location>
        <topology evidence="1">Multi-pass membrane protein</topology>
    </subcellularLocation>
</comment>
<feature type="transmembrane region" description="Helical" evidence="6">
    <location>
        <begin position="365"/>
        <end position="383"/>
    </location>
</feature>
<dbReference type="InterPro" id="IPR050833">
    <property type="entry name" value="Poly_Biosynth_Transport"/>
</dbReference>
<feature type="transmembrane region" description="Helical" evidence="6">
    <location>
        <begin position="389"/>
        <end position="406"/>
    </location>
</feature>
<keyword evidence="5 6" id="KW-0472">Membrane</keyword>